<dbReference type="PANTHER" id="PTHR43289:SF34">
    <property type="entry name" value="SERINE_THREONINE-PROTEIN KINASE YBDM-RELATED"/>
    <property type="match status" value="1"/>
</dbReference>
<dbReference type="SUPFAM" id="SSF48452">
    <property type="entry name" value="TPR-like"/>
    <property type="match status" value="2"/>
</dbReference>
<dbReference type="EC" id="2.7.11.1" evidence="14"/>
<keyword evidence="6 10" id="KW-0547">Nucleotide-binding</keyword>
<feature type="coiled-coil region" evidence="11">
    <location>
        <begin position="558"/>
        <end position="597"/>
    </location>
</feature>
<evidence type="ECO:0000256" key="3">
    <source>
        <dbReference type="ARBA" id="ARBA00010886"/>
    </source>
</evidence>
<gene>
    <name evidence="14" type="primary">spk1_27</name>
    <name evidence="14" type="ORF">ENSA7_61140</name>
</gene>
<evidence type="ECO:0000256" key="10">
    <source>
        <dbReference type="PROSITE-ProRule" id="PRU10141"/>
    </source>
</evidence>
<evidence type="ECO:0000256" key="1">
    <source>
        <dbReference type="ARBA" id="ARBA00004300"/>
    </source>
</evidence>
<feature type="compositionally biased region" description="Basic and acidic residues" evidence="12">
    <location>
        <begin position="1"/>
        <end position="10"/>
    </location>
</feature>
<dbReference type="Pfam" id="PF00069">
    <property type="entry name" value="Pkinase"/>
    <property type="match status" value="1"/>
</dbReference>
<evidence type="ECO:0000256" key="2">
    <source>
        <dbReference type="ARBA" id="ARBA00004647"/>
    </source>
</evidence>
<dbReference type="CDD" id="cd14014">
    <property type="entry name" value="STKc_PknB_like"/>
    <property type="match status" value="1"/>
</dbReference>
<evidence type="ECO:0000259" key="13">
    <source>
        <dbReference type="PROSITE" id="PS50011"/>
    </source>
</evidence>
<keyword evidence="5 14" id="KW-0808">Transferase</keyword>
<dbReference type="InterPro" id="IPR001245">
    <property type="entry name" value="Ser-Thr/Tyr_kinase_cat_dom"/>
</dbReference>
<comment type="subcellular location">
    <subcellularLocation>
        <location evidence="1">Cytoplasm</location>
        <location evidence="1">Cytoskeleton</location>
        <location evidence="1">Microtubule organizing center</location>
        <location evidence="1">Centrosome</location>
    </subcellularLocation>
    <subcellularLocation>
        <location evidence="2">Cytoplasm</location>
        <location evidence="2">Cytoskeleton</location>
        <location evidence="2">Spindle pole</location>
    </subcellularLocation>
</comment>
<dbReference type="Proteomes" id="UP000238823">
    <property type="component" value="Unassembled WGS sequence"/>
</dbReference>
<feature type="compositionally biased region" description="Polar residues" evidence="12">
    <location>
        <begin position="251"/>
        <end position="261"/>
    </location>
</feature>
<accession>A0A2S9Y469</accession>
<dbReference type="PROSITE" id="PS00108">
    <property type="entry name" value="PROTEIN_KINASE_ST"/>
    <property type="match status" value="1"/>
</dbReference>
<dbReference type="PANTHER" id="PTHR43289">
    <property type="entry name" value="MITOGEN-ACTIVATED PROTEIN KINASE KINASE KINASE 20-RELATED"/>
    <property type="match status" value="1"/>
</dbReference>
<evidence type="ECO:0000256" key="9">
    <source>
        <dbReference type="ARBA" id="ARBA00023212"/>
    </source>
</evidence>
<dbReference type="EMBL" id="PVNL01000119">
    <property type="protein sequence ID" value="PRP99897.1"/>
    <property type="molecule type" value="Genomic_DNA"/>
</dbReference>
<dbReference type="GO" id="GO:0005524">
    <property type="term" value="F:ATP binding"/>
    <property type="evidence" value="ECO:0007669"/>
    <property type="project" value="UniProtKB-UniRule"/>
</dbReference>
<evidence type="ECO:0000256" key="8">
    <source>
        <dbReference type="ARBA" id="ARBA00022840"/>
    </source>
</evidence>
<dbReference type="InterPro" id="IPR008271">
    <property type="entry name" value="Ser/Thr_kinase_AS"/>
</dbReference>
<feature type="region of interest" description="Disordered" evidence="12">
    <location>
        <begin position="210"/>
        <end position="278"/>
    </location>
</feature>
<dbReference type="Gene3D" id="1.10.510.10">
    <property type="entry name" value="Transferase(Phosphotransferase) domain 1"/>
    <property type="match status" value="1"/>
</dbReference>
<keyword evidence="8 10" id="KW-0067">ATP-binding</keyword>
<keyword evidence="7 14" id="KW-0418">Kinase</keyword>
<keyword evidence="11" id="KW-0175">Coiled coil</keyword>
<evidence type="ECO:0000256" key="7">
    <source>
        <dbReference type="ARBA" id="ARBA00022777"/>
    </source>
</evidence>
<proteinExistence type="inferred from homology"/>
<evidence type="ECO:0000313" key="14">
    <source>
        <dbReference type="EMBL" id="PRP99897.1"/>
    </source>
</evidence>
<dbReference type="InterPro" id="IPR017441">
    <property type="entry name" value="Protein_kinase_ATP_BS"/>
</dbReference>
<evidence type="ECO:0000313" key="15">
    <source>
        <dbReference type="Proteomes" id="UP000238823"/>
    </source>
</evidence>
<feature type="region of interest" description="Disordered" evidence="12">
    <location>
        <begin position="1"/>
        <end position="54"/>
    </location>
</feature>
<dbReference type="RefSeq" id="WP_106092976.1">
    <property type="nucleotide sequence ID" value="NZ_PVNL01000119.1"/>
</dbReference>
<dbReference type="InterPro" id="IPR011990">
    <property type="entry name" value="TPR-like_helical_dom_sf"/>
</dbReference>
<organism evidence="14 15">
    <name type="scientific">Enhygromyxa salina</name>
    <dbReference type="NCBI Taxonomy" id="215803"/>
    <lineage>
        <taxon>Bacteria</taxon>
        <taxon>Pseudomonadati</taxon>
        <taxon>Myxococcota</taxon>
        <taxon>Polyangia</taxon>
        <taxon>Nannocystales</taxon>
        <taxon>Nannocystaceae</taxon>
        <taxon>Enhygromyxa</taxon>
    </lineage>
</organism>
<keyword evidence="9" id="KW-0206">Cytoskeleton</keyword>
<dbReference type="GO" id="GO:0004674">
    <property type="term" value="F:protein serine/threonine kinase activity"/>
    <property type="evidence" value="ECO:0007669"/>
    <property type="project" value="UniProtKB-KW"/>
</dbReference>
<dbReference type="Pfam" id="PF07714">
    <property type="entry name" value="PK_Tyr_Ser-Thr"/>
    <property type="match status" value="1"/>
</dbReference>
<dbReference type="PROSITE" id="PS00107">
    <property type="entry name" value="PROTEIN_KINASE_ATP"/>
    <property type="match status" value="1"/>
</dbReference>
<dbReference type="PROSITE" id="PS50011">
    <property type="entry name" value="PROTEIN_KINASE_DOM"/>
    <property type="match status" value="1"/>
</dbReference>
<sequence length="1038" mass="111275">MRNEPTREDATLAPTGSEFGSEFGSVGGPGSDDSLGVTHTRDASGPVAGAKSGGPEIAPDKIARFVVLEQIGLGGMGVVYAAWDPTLDRRVALKLVRADRGSADAHDRLQREAQAMARLSHPNVVSVFDVGSHGESVWIAMEYVDGMTLRRWLNSEARSWERILELFRAAGEGLAAAHLAGLVHRDFKPDNVLIGTDERVLVADFGLVRPTHDGSAPGPAGPPEDDEAQVDAHDRAPEAELSSLDPDLTVGGSTHAATGVTTPAGAHPTPGRGRGTAPLTRAGALVGTPRYMSPEQFQRSPADARSDQFSFCVALYEALYGYPPFAGARLFEIITAVTLGEPRPPPRDSPVPASIGRAIMRGLSREPNERFADMRGLLDALAVEAPRDQLHRWPWLLAILVAAGLAAASAAWLVTSGEPQPIDVCEKGRARIADAWGPEPRAALARSFGALELSYADTSLAAVSVGLDLWSREWAAYYATTCATRHEQSSELYDLRMACLGQRLEQVQAFVALLGQADAELVSEAPRLVTTLPTLDSCADVEALRAIEAPSAELLEPVRGLREALARVQARLEAERLNGLEAELARVREQAERIGYEPLLAELVGAEAGFAGISGNRERERAHLLRAHELALGLGHDRLALDTALALIQADNFGPNEQGLELARRWSTVAAGLSRRNGQPADAEIERRRSLGLVLSRNTHYLEAIEQQREAVTLSEQTYGTEQLRTAEVRLALVIALGEAGQLAEAGTQLDAVVGVFERVLDPMHPLLLGPLRARMLLAQQAGALDDALIDGRRMQSIAEAAFGIAHARTLPTLEAVAQIHDLRGDHLEARERFEMILERSGQTATLQSKLGINTGNSLCFTLYKLGELAQARSMCERAQLAAERERGPEHLIVAIILNNLGLIARAEGDARGGLEHDRRALAICEASVGPTHPYTAYSLIGIGQGLLALGQPDSALEPLTRARAIRAEVGDPGELGEAECLLARARIESDVLEAGPEDGEDPPPRELAREGLVKLRAAGPNWIPHAQACEPLAARPD</sequence>
<evidence type="ECO:0000256" key="6">
    <source>
        <dbReference type="ARBA" id="ARBA00022741"/>
    </source>
</evidence>
<name>A0A2S9Y469_9BACT</name>
<keyword evidence="4" id="KW-0723">Serine/threonine-protein kinase</keyword>
<feature type="domain" description="Protein kinase" evidence="13">
    <location>
        <begin position="65"/>
        <end position="394"/>
    </location>
</feature>
<keyword evidence="9" id="KW-0963">Cytoplasm</keyword>
<comment type="caution">
    <text evidence="14">The sequence shown here is derived from an EMBL/GenBank/DDBJ whole genome shotgun (WGS) entry which is preliminary data.</text>
</comment>
<evidence type="ECO:0000256" key="11">
    <source>
        <dbReference type="SAM" id="Coils"/>
    </source>
</evidence>
<feature type="binding site" evidence="10">
    <location>
        <position position="94"/>
    </location>
    <ligand>
        <name>ATP</name>
        <dbReference type="ChEBI" id="CHEBI:30616"/>
    </ligand>
</feature>
<evidence type="ECO:0000256" key="5">
    <source>
        <dbReference type="ARBA" id="ARBA00022679"/>
    </source>
</evidence>
<dbReference type="SUPFAM" id="SSF56112">
    <property type="entry name" value="Protein kinase-like (PK-like)"/>
    <property type="match status" value="1"/>
</dbReference>
<dbReference type="Gene3D" id="1.25.40.10">
    <property type="entry name" value="Tetratricopeptide repeat domain"/>
    <property type="match status" value="2"/>
</dbReference>
<dbReference type="GO" id="GO:0000922">
    <property type="term" value="C:spindle pole"/>
    <property type="evidence" value="ECO:0007669"/>
    <property type="project" value="UniProtKB-SubCell"/>
</dbReference>
<dbReference type="InterPro" id="IPR011009">
    <property type="entry name" value="Kinase-like_dom_sf"/>
</dbReference>
<evidence type="ECO:0000256" key="4">
    <source>
        <dbReference type="ARBA" id="ARBA00022527"/>
    </source>
</evidence>
<dbReference type="GO" id="GO:0005813">
    <property type="term" value="C:centrosome"/>
    <property type="evidence" value="ECO:0007669"/>
    <property type="project" value="UniProtKB-SubCell"/>
</dbReference>
<protein>
    <submittedName>
        <fullName evidence="14">Serine/threonine-protein kinase PK-1</fullName>
        <ecNumber evidence="14">2.7.11.1</ecNumber>
    </submittedName>
</protein>
<dbReference type="AlphaFoldDB" id="A0A2S9Y469"/>
<comment type="similarity">
    <text evidence="3">Belongs to the protein kinase superfamily. NEK Ser/Thr protein kinase family. NIMA subfamily.</text>
</comment>
<reference evidence="14 15" key="1">
    <citation type="submission" date="2018-03" db="EMBL/GenBank/DDBJ databases">
        <title>Draft Genome Sequences of the Obligatory Marine Myxobacteria Enhygromyxa salina SWB007.</title>
        <authorList>
            <person name="Poehlein A."/>
            <person name="Moghaddam J.A."/>
            <person name="Harms H."/>
            <person name="Alanjari M."/>
            <person name="Koenig G.M."/>
            <person name="Daniel R."/>
            <person name="Schaeberle T.F."/>
        </authorList>
    </citation>
    <scope>NUCLEOTIDE SEQUENCE [LARGE SCALE GENOMIC DNA]</scope>
    <source>
        <strain evidence="14 15">SWB007</strain>
    </source>
</reference>
<dbReference type="Pfam" id="PF13424">
    <property type="entry name" value="TPR_12"/>
    <property type="match status" value="1"/>
</dbReference>
<dbReference type="Gene3D" id="3.30.200.20">
    <property type="entry name" value="Phosphorylase Kinase, domain 1"/>
    <property type="match status" value="1"/>
</dbReference>
<dbReference type="InterPro" id="IPR000719">
    <property type="entry name" value="Prot_kinase_dom"/>
</dbReference>
<dbReference type="OrthoDB" id="5482996at2"/>
<evidence type="ECO:0000256" key="12">
    <source>
        <dbReference type="SAM" id="MobiDB-lite"/>
    </source>
</evidence>